<reference evidence="2" key="2">
    <citation type="submission" date="2017-05" db="EMBL/GenBank/DDBJ databases">
        <authorList>
            <person name="Song R."/>
            <person name="Chenine A.L."/>
            <person name="Ruprecht R.M."/>
        </authorList>
    </citation>
    <scope>NUCLEOTIDE SEQUENCE</scope>
    <source>
        <strain evidence="2">SCGC AB-777_F03</strain>
    </source>
</reference>
<protein>
    <submittedName>
        <fullName evidence="2">Uncharacterized protein</fullName>
    </submittedName>
</protein>
<reference evidence="2" key="1">
    <citation type="journal article" date="2015" name="Appl. Environ. Microbiol.">
        <title>Nanoarchaeota, Their Sulfolobales Host, and Nanoarchaeota Virus Distribution across Yellowstone National Park Hot Springs.</title>
        <authorList>
            <person name="Munson-McGee J.H."/>
            <person name="Field E.K."/>
            <person name="Bateson M."/>
            <person name="Rooney C."/>
            <person name="Stepanauskas R."/>
            <person name="Young M.J."/>
        </authorList>
    </citation>
    <scope>NUCLEOTIDE SEQUENCE [LARGE SCALE GENOMIC DNA]</scope>
    <source>
        <strain evidence="2">SCGC AB-777_F03</strain>
    </source>
</reference>
<evidence type="ECO:0000313" key="1">
    <source>
        <dbReference type="EMBL" id="MCC5447127.1"/>
    </source>
</evidence>
<organism evidence="2">
    <name type="scientific">Nanobsidianus stetteri</name>
    <dbReference type="NCBI Taxonomy" id="1294122"/>
    <lineage>
        <taxon>Archaea</taxon>
        <taxon>Nanobdellota</taxon>
        <taxon>Candidatus Nanoarchaeia</taxon>
        <taxon>Nanoarchaeales</taxon>
        <taxon>Nanopusillaceae</taxon>
        <taxon>Candidatus Nanobsidianus</taxon>
    </lineage>
</organism>
<evidence type="ECO:0000313" key="2">
    <source>
        <dbReference type="EMBL" id="PVU68566.1"/>
    </source>
</evidence>
<reference evidence="1" key="3">
    <citation type="submission" date="2017-05" db="EMBL/GenBank/DDBJ databases">
        <authorList>
            <person name="Munson-Mcgee J.H."/>
        </authorList>
    </citation>
    <scope>NUCLEOTIDE SEQUENCE</scope>
    <source>
        <strain evidence="1">SCGC AB-777_F03</strain>
    </source>
</reference>
<dbReference type="EMBL" id="QEFP01000007">
    <property type="protein sequence ID" value="PVU68566.1"/>
    <property type="molecule type" value="Genomic_DNA"/>
</dbReference>
<sequence length="217" mass="26014">MDSQQLYGRKDLMKIIEEHLKETDKSQKYDQQLNKSSEKIFEIMENLNIWELKYRIRDHVKGLKELFNEIYEYVKEKTDISEIKKSNTVAYSYCKKFSNELILCENDIIMYLYEDKEFLCLLDTQHSPYHIECPHHDDKRLRYSHQITSFIDSIKEKILDIHKILYLKLPEYHTRTDISMDLDKPKKAIPELSINGNSAIYDEGIFYMKVSLQRGVL</sequence>
<accession>A0A2T9WL56</accession>
<dbReference type="AlphaFoldDB" id="A0A2T9WL56"/>
<gene>
    <name evidence="1" type="ORF">DDW03_001785</name>
    <name evidence="2" type="ORF">DDW03_01810</name>
</gene>
<dbReference type="EMBL" id="QEFP02000010">
    <property type="protein sequence ID" value="MCC5447127.1"/>
    <property type="molecule type" value="Genomic_DNA"/>
</dbReference>
<comment type="caution">
    <text evidence="2">The sequence shown here is derived from an EMBL/GenBank/DDBJ whole genome shotgun (WGS) entry which is preliminary data.</text>
</comment>
<reference evidence="1" key="4">
    <citation type="submission" date="2021-11" db="EMBL/GenBank/DDBJ databases">
        <authorList>
            <person name="Munson-Mcgee J."/>
            <person name="Field E."/>
            <person name="Bateson M."/>
            <person name="Rooney C."/>
            <person name="Stepanauskas R."/>
            <person name="Young M."/>
        </authorList>
    </citation>
    <scope>NUCLEOTIDE SEQUENCE</scope>
    <source>
        <strain evidence="1">SCGC AB-777_F03</strain>
    </source>
</reference>
<name>A0A2T9WL56_NANST</name>
<proteinExistence type="predicted"/>
<dbReference type="RefSeq" id="WP_228615351.1">
    <property type="nucleotide sequence ID" value="NZ_QEFP02000010.1"/>
</dbReference>
<dbReference type="Proteomes" id="UP000245509">
    <property type="component" value="Unassembled WGS sequence"/>
</dbReference>